<evidence type="ECO:0000313" key="10">
    <source>
        <dbReference type="EMBL" id="WEU40637.1"/>
    </source>
</evidence>
<evidence type="ECO:0000256" key="6">
    <source>
        <dbReference type="ARBA" id="ARBA00022989"/>
    </source>
</evidence>
<organism evidence="10 11">
    <name type="scientific">Odinarchaeota yellowstonii (strain LCB_4)</name>
    <dbReference type="NCBI Taxonomy" id="1841599"/>
    <lineage>
        <taxon>Archaea</taxon>
        <taxon>Promethearchaeati</taxon>
        <taxon>Candidatus Odinarchaeota</taxon>
        <taxon>Candidatus Odinarchaeia</taxon>
        <taxon>Candidatus Odinarchaeales</taxon>
        <taxon>Candidatus Odinarchaeaceae</taxon>
        <taxon>Candidatus Odinarchaeum</taxon>
    </lineage>
</organism>
<dbReference type="AlphaFoldDB" id="A0AAF0D2U4"/>
<dbReference type="GO" id="GO:0035435">
    <property type="term" value="P:phosphate ion transmembrane transport"/>
    <property type="evidence" value="ECO:0007669"/>
    <property type="project" value="InterPro"/>
</dbReference>
<name>A0AAF0D2U4_ODILC</name>
<dbReference type="GO" id="GO:0005886">
    <property type="term" value="C:plasma membrane"/>
    <property type="evidence" value="ECO:0007669"/>
    <property type="project" value="UniProtKB-SubCell"/>
</dbReference>
<feature type="transmembrane region" description="Helical" evidence="8">
    <location>
        <begin position="55"/>
        <end position="88"/>
    </location>
</feature>
<dbReference type="Proteomes" id="UP000186851">
    <property type="component" value="Chromosome"/>
</dbReference>
<dbReference type="PANTHER" id="PTHR43470">
    <property type="entry name" value="PHOSPHATE TRANSPORT SYSTEM PERMEASE PROTEIN PSTA-RELATED"/>
    <property type="match status" value="1"/>
</dbReference>
<gene>
    <name evidence="10" type="primary">pstA</name>
    <name evidence="10" type="ORF">OdinLCB4_001515</name>
</gene>
<comment type="subcellular location">
    <subcellularLocation>
        <location evidence="1 8">Cell membrane</location>
        <topology evidence="1 8">Multi-pass membrane protein</topology>
    </subcellularLocation>
</comment>
<dbReference type="Pfam" id="PF00528">
    <property type="entry name" value="BPD_transp_1"/>
    <property type="match status" value="1"/>
</dbReference>
<feature type="transmembrane region" description="Helical" evidence="8">
    <location>
        <begin position="210"/>
        <end position="239"/>
    </location>
</feature>
<evidence type="ECO:0000259" key="9">
    <source>
        <dbReference type="PROSITE" id="PS50928"/>
    </source>
</evidence>
<dbReference type="InterPro" id="IPR005672">
    <property type="entry name" value="Phosphate_PstA"/>
</dbReference>
<keyword evidence="7 8" id="KW-0472">Membrane</keyword>
<proteinExistence type="inferred from homology"/>
<dbReference type="EMBL" id="CP091871">
    <property type="protein sequence ID" value="WEU40637.1"/>
    <property type="molecule type" value="Genomic_DNA"/>
</dbReference>
<evidence type="ECO:0000256" key="5">
    <source>
        <dbReference type="ARBA" id="ARBA00022692"/>
    </source>
</evidence>
<dbReference type="GO" id="GO:0005315">
    <property type="term" value="F:phosphate transmembrane transporter activity"/>
    <property type="evidence" value="ECO:0007669"/>
    <property type="project" value="InterPro"/>
</dbReference>
<dbReference type="PANTHER" id="PTHR43470:SF3">
    <property type="entry name" value="PHOSPHATE TRANSPORT SYSTEM PERMEASE PROTEIN PSTA-RELATED"/>
    <property type="match status" value="1"/>
</dbReference>
<evidence type="ECO:0000256" key="4">
    <source>
        <dbReference type="ARBA" id="ARBA00022475"/>
    </source>
</evidence>
<sequence>MISKTLKQKIMFTILRLALLFPLGFLFWIIGDIIVKGIWKFTEPGFLITTASADYLSGGILAAIIGSLYLIIFTIIFSLPIGVLGAIYLSEYAKENWLTRIIRRTLTTLAGVPSIVFGIFGYGLFALFLRLGVNIISASLTLALLVIPVITTGSVEALKAVPKDYREAALSLGASKWMAIKDHVIPNAISGIATSSILGISRALGETAPILFMAIMWSNTIGGIFDKFVALPVLVYQLLTQSTNTVLTLPVAYGAALTLLLLAVLINIFAIYLRIKHRRKLAMIRGS</sequence>
<dbReference type="NCBIfam" id="TIGR00974">
    <property type="entry name" value="3a0107s02c"/>
    <property type="match status" value="1"/>
</dbReference>
<reference evidence="10" key="2">
    <citation type="journal article" date="2022" name="Nat. Microbiol.">
        <title>A closed Candidatus Odinarchaeum chromosome exposes Asgard archaeal viruses.</title>
        <authorList>
            <person name="Tamarit D."/>
            <person name="Caceres E.F."/>
            <person name="Krupovic M."/>
            <person name="Nijland R."/>
            <person name="Eme L."/>
            <person name="Robinson N.P."/>
            <person name="Ettema T.J.G."/>
        </authorList>
    </citation>
    <scope>NUCLEOTIDE SEQUENCE</scope>
    <source>
        <strain evidence="10">LCB_4</strain>
    </source>
</reference>
<evidence type="ECO:0000256" key="3">
    <source>
        <dbReference type="ARBA" id="ARBA00022448"/>
    </source>
</evidence>
<dbReference type="SUPFAM" id="SSF161098">
    <property type="entry name" value="MetI-like"/>
    <property type="match status" value="1"/>
</dbReference>
<accession>A0AAF0D2U4</accession>
<keyword evidence="3" id="KW-0813">Transport</keyword>
<evidence type="ECO:0000256" key="8">
    <source>
        <dbReference type="RuleBase" id="RU363043"/>
    </source>
</evidence>
<reference evidence="10" key="1">
    <citation type="journal article" date="2017" name="Nature">
        <title>Asgard archaea illuminate the origin of eukaryotic cellular complexity.</title>
        <authorList>
            <person name="Zaremba-Niedzwiedzka K."/>
            <person name="Caceres E.F."/>
            <person name="Saw J.H."/>
            <person name="Backstrom D."/>
            <person name="Juzokaite L."/>
            <person name="Vancaester E."/>
            <person name="Seitz K.W."/>
            <person name="Anantharaman K."/>
            <person name="Starnawski P."/>
            <person name="Kjeldsen K.U."/>
            <person name="Scott M.B."/>
            <person name="Nunoura T."/>
            <person name="Banfield J.F."/>
            <person name="Schramm A."/>
            <person name="Baker B.J."/>
            <person name="Spang A."/>
            <person name="Ettema T.J.G."/>
        </authorList>
    </citation>
    <scope>NUCLEOTIDE SEQUENCE</scope>
    <source>
        <strain evidence="10">LCB_4</strain>
    </source>
</reference>
<feature type="transmembrane region" description="Helical" evidence="8">
    <location>
        <begin position="251"/>
        <end position="275"/>
    </location>
</feature>
<dbReference type="KEGG" id="oyw:OdinLCB4_001515"/>
<feature type="domain" description="ABC transmembrane type-1" evidence="9">
    <location>
        <begin position="64"/>
        <end position="270"/>
    </location>
</feature>
<comment type="similarity">
    <text evidence="2 8">Belongs to the binding-protein-dependent transport system permease family. CysTW subfamily.</text>
</comment>
<feature type="transmembrane region" description="Helical" evidence="8">
    <location>
        <begin position="12"/>
        <end position="35"/>
    </location>
</feature>
<evidence type="ECO:0000256" key="1">
    <source>
        <dbReference type="ARBA" id="ARBA00004651"/>
    </source>
</evidence>
<evidence type="ECO:0000313" key="11">
    <source>
        <dbReference type="Proteomes" id="UP000186851"/>
    </source>
</evidence>
<feature type="transmembrane region" description="Helical" evidence="8">
    <location>
        <begin position="135"/>
        <end position="158"/>
    </location>
</feature>
<dbReference type="InterPro" id="IPR035906">
    <property type="entry name" value="MetI-like_sf"/>
</dbReference>
<evidence type="ECO:0000256" key="7">
    <source>
        <dbReference type="ARBA" id="ARBA00023136"/>
    </source>
</evidence>
<keyword evidence="6 8" id="KW-1133">Transmembrane helix</keyword>
<keyword evidence="5 8" id="KW-0812">Transmembrane</keyword>
<evidence type="ECO:0000256" key="2">
    <source>
        <dbReference type="ARBA" id="ARBA00007069"/>
    </source>
</evidence>
<dbReference type="PROSITE" id="PS50928">
    <property type="entry name" value="ABC_TM1"/>
    <property type="match status" value="1"/>
</dbReference>
<feature type="transmembrane region" description="Helical" evidence="8">
    <location>
        <begin position="109"/>
        <end position="129"/>
    </location>
</feature>
<dbReference type="CDD" id="cd06261">
    <property type="entry name" value="TM_PBP2"/>
    <property type="match status" value="1"/>
</dbReference>
<keyword evidence="4 8" id="KW-1003">Cell membrane</keyword>
<dbReference type="InterPro" id="IPR000515">
    <property type="entry name" value="MetI-like"/>
</dbReference>
<protein>
    <recommendedName>
        <fullName evidence="8">Phosphate transport system permease protein PstA</fullName>
    </recommendedName>
</protein>
<dbReference type="Gene3D" id="1.10.3720.10">
    <property type="entry name" value="MetI-like"/>
    <property type="match status" value="1"/>
</dbReference>